<accession>A0A558QZT6</accession>
<dbReference type="RefSeq" id="WP_145153191.1">
    <property type="nucleotide sequence ID" value="NZ_VNIM01000060.1"/>
</dbReference>
<keyword evidence="7" id="KW-1185">Reference proteome</keyword>
<comment type="caution">
    <text evidence="6">The sequence shown here is derived from an EMBL/GenBank/DDBJ whole genome shotgun (WGS) entry which is preliminary data.</text>
</comment>
<evidence type="ECO:0000256" key="1">
    <source>
        <dbReference type="ARBA" id="ARBA00022692"/>
    </source>
</evidence>
<dbReference type="EMBL" id="VNIM01000060">
    <property type="protein sequence ID" value="TVV72650.1"/>
    <property type="molecule type" value="Genomic_DNA"/>
</dbReference>
<keyword evidence="2 4" id="KW-1133">Transmembrane helix</keyword>
<evidence type="ECO:0000313" key="6">
    <source>
        <dbReference type="EMBL" id="TVV72650.1"/>
    </source>
</evidence>
<gene>
    <name evidence="6" type="ORF">FOY91_14085</name>
</gene>
<keyword evidence="3 4" id="KW-0472">Membrane</keyword>
<reference evidence="6 7" key="1">
    <citation type="submission" date="2019-07" db="EMBL/GenBank/DDBJ databases">
        <title>Sphingomonas solaris sp. nov., isolated from a solar panel from Boston, Massachusetts.</title>
        <authorList>
            <person name="Tanner K."/>
            <person name="Pascual J."/>
            <person name="Mancuso C."/>
            <person name="Pereto J."/>
            <person name="Khalil A."/>
            <person name="Vilanova C."/>
        </authorList>
    </citation>
    <scope>NUCLEOTIDE SEQUENCE [LARGE SCALE GENOMIC DNA]</scope>
    <source>
        <strain evidence="6 7">R4DWN</strain>
    </source>
</reference>
<evidence type="ECO:0000313" key="7">
    <source>
        <dbReference type="Proteomes" id="UP000318681"/>
    </source>
</evidence>
<keyword evidence="1 4" id="KW-0812">Transmembrane</keyword>
<dbReference type="OrthoDB" id="7392120at2"/>
<dbReference type="NCBIfam" id="NF033233">
    <property type="entry name" value="twin_helix"/>
    <property type="match status" value="1"/>
</dbReference>
<evidence type="ECO:0000259" key="5">
    <source>
        <dbReference type="PROSITE" id="PS51503"/>
    </source>
</evidence>
<name>A0A558QZT6_9SPHN</name>
<feature type="transmembrane region" description="Helical" evidence="4">
    <location>
        <begin position="55"/>
        <end position="72"/>
    </location>
</feature>
<feature type="domain" description="HIG1" evidence="5">
    <location>
        <begin position="1"/>
        <end position="75"/>
    </location>
</feature>
<proteinExistence type="predicted"/>
<evidence type="ECO:0000256" key="3">
    <source>
        <dbReference type="ARBA" id="ARBA00023136"/>
    </source>
</evidence>
<dbReference type="Proteomes" id="UP000318681">
    <property type="component" value="Unassembled WGS sequence"/>
</dbReference>
<organism evidence="6 7">
    <name type="scientific">Alterirhizorhabdus solaris</name>
    <dbReference type="NCBI Taxonomy" id="2529389"/>
    <lineage>
        <taxon>Bacteria</taxon>
        <taxon>Pseudomonadati</taxon>
        <taxon>Pseudomonadota</taxon>
        <taxon>Alphaproteobacteria</taxon>
        <taxon>Sphingomonadales</taxon>
        <taxon>Rhizorhabdaceae</taxon>
        <taxon>Alterirhizorhabdus</taxon>
    </lineage>
</organism>
<dbReference type="PROSITE" id="PS51503">
    <property type="entry name" value="HIG1"/>
    <property type="match status" value="1"/>
</dbReference>
<evidence type="ECO:0000256" key="4">
    <source>
        <dbReference type="SAM" id="Phobius"/>
    </source>
</evidence>
<sequence length="75" mass="8139">MQTFLVILIVLSALAAVGALVRGIIVFLQTTEADLNGTGPSVSGMRQNKMMRMRIMFQALAVIFVILLLMLSRSG</sequence>
<protein>
    <submittedName>
        <fullName evidence="6">Twin transmembrane helix small protein</fullName>
    </submittedName>
</protein>
<evidence type="ECO:0000256" key="2">
    <source>
        <dbReference type="ARBA" id="ARBA00022989"/>
    </source>
</evidence>
<dbReference type="AlphaFoldDB" id="A0A558QZT6"/>
<dbReference type="Pfam" id="PF04588">
    <property type="entry name" value="HIG_1_N"/>
    <property type="match status" value="1"/>
</dbReference>
<dbReference type="InterPro" id="IPR007667">
    <property type="entry name" value="Hypoxia_induced_domain"/>
</dbReference>